<dbReference type="GO" id="GO:0046872">
    <property type="term" value="F:metal ion binding"/>
    <property type="evidence" value="ECO:0007669"/>
    <property type="project" value="InterPro"/>
</dbReference>
<dbReference type="Pfam" id="PF02583">
    <property type="entry name" value="Trns_repr_metal"/>
    <property type="match status" value="1"/>
</dbReference>
<dbReference type="InterPro" id="IPR003735">
    <property type="entry name" value="Metal_Tscrpt_repr"/>
</dbReference>
<keyword evidence="3" id="KW-1185">Reference proteome</keyword>
<name>A0A5C4SAW0_CHLTI</name>
<dbReference type="OrthoDB" id="598199at2"/>
<comment type="similarity">
    <text evidence="1">Belongs to the FrmR/RcnR family.</text>
</comment>
<gene>
    <name evidence="2" type="ORF">FGF66_01955</name>
</gene>
<accession>A0A5C4SAW0</accession>
<proteinExistence type="inferred from homology"/>
<dbReference type="CDD" id="cd10148">
    <property type="entry name" value="CsoR-like_DUF156"/>
    <property type="match status" value="1"/>
</dbReference>
<organism evidence="2 3">
    <name type="scientific">Chlorobaculum thiosulfatiphilum</name>
    <name type="common">Chlorobium limicola f.sp. thiosulfatophilum</name>
    <dbReference type="NCBI Taxonomy" id="115852"/>
    <lineage>
        <taxon>Bacteria</taxon>
        <taxon>Pseudomonadati</taxon>
        <taxon>Chlorobiota</taxon>
        <taxon>Chlorobiia</taxon>
        <taxon>Chlorobiales</taxon>
        <taxon>Chlorobiaceae</taxon>
        <taxon>Chlorobaculum</taxon>
    </lineage>
</organism>
<sequence length="82" mass="9372">MNEECRMDDVIVRLKKVNGQVQALMRMIETGEECEKVVTQFQAAKAALDNTFSLVLNRNLKNCLSRQDSESVEKIIKLISKQ</sequence>
<evidence type="ECO:0000256" key="1">
    <source>
        <dbReference type="ARBA" id="ARBA00005260"/>
    </source>
</evidence>
<evidence type="ECO:0000313" key="2">
    <source>
        <dbReference type="EMBL" id="TNJ40079.1"/>
    </source>
</evidence>
<dbReference type="GO" id="GO:0045892">
    <property type="term" value="P:negative regulation of DNA-templated transcription"/>
    <property type="evidence" value="ECO:0007669"/>
    <property type="project" value="UniProtKB-ARBA"/>
</dbReference>
<reference evidence="2 3" key="1">
    <citation type="submission" date="2019-05" db="EMBL/GenBank/DDBJ databases">
        <title>Draft Whole-Genome sequence of the green sulfur bacterium Chlorobaculum thiosulfatiphilum DSM 249.</title>
        <authorList>
            <person name="Meyer T.E."/>
            <person name="Kyndt J.A."/>
        </authorList>
    </citation>
    <scope>NUCLEOTIDE SEQUENCE [LARGE SCALE GENOMIC DNA]</scope>
    <source>
        <strain evidence="2 3">DSM 249</strain>
    </source>
</reference>
<dbReference type="PANTHER" id="PTHR33677">
    <property type="entry name" value="TRANSCRIPTIONAL REPRESSOR FRMR-RELATED"/>
    <property type="match status" value="1"/>
</dbReference>
<dbReference type="RefSeq" id="WP_139456024.1">
    <property type="nucleotide sequence ID" value="NZ_VDCH01000002.1"/>
</dbReference>
<dbReference type="AlphaFoldDB" id="A0A5C4SAW0"/>
<dbReference type="InterPro" id="IPR038390">
    <property type="entry name" value="Metal_Tscrpt_repr_sf"/>
</dbReference>
<dbReference type="PANTHER" id="PTHR33677:SF5">
    <property type="entry name" value="TRANSCRIPTIONAL REPRESSOR FRMR"/>
    <property type="match status" value="1"/>
</dbReference>
<dbReference type="Gene3D" id="1.20.58.1000">
    <property type="entry name" value="Metal-sensitive repressor, helix protomer"/>
    <property type="match status" value="1"/>
</dbReference>
<comment type="caution">
    <text evidence="2">The sequence shown here is derived from an EMBL/GenBank/DDBJ whole genome shotgun (WGS) entry which is preliminary data.</text>
</comment>
<dbReference type="GO" id="GO:0003677">
    <property type="term" value="F:DNA binding"/>
    <property type="evidence" value="ECO:0007669"/>
    <property type="project" value="InterPro"/>
</dbReference>
<dbReference type="Proteomes" id="UP000308271">
    <property type="component" value="Unassembled WGS sequence"/>
</dbReference>
<dbReference type="EMBL" id="VDCH01000002">
    <property type="protein sequence ID" value="TNJ40079.1"/>
    <property type="molecule type" value="Genomic_DNA"/>
</dbReference>
<protein>
    <submittedName>
        <fullName evidence="2">Metal-sensitive transcriptional regulator</fullName>
    </submittedName>
</protein>
<evidence type="ECO:0000313" key="3">
    <source>
        <dbReference type="Proteomes" id="UP000308271"/>
    </source>
</evidence>